<feature type="transmembrane region" description="Helical" evidence="1">
    <location>
        <begin position="62"/>
        <end position="84"/>
    </location>
</feature>
<evidence type="ECO:0000313" key="2">
    <source>
        <dbReference type="EMBL" id="KAK1756687.1"/>
    </source>
</evidence>
<comment type="caution">
    <text evidence="2">The sequence shown here is derived from an EMBL/GenBank/DDBJ whole genome shotgun (WGS) entry which is preliminary data.</text>
</comment>
<evidence type="ECO:0008006" key="4">
    <source>
        <dbReference type="Google" id="ProtNLM"/>
    </source>
</evidence>
<keyword evidence="1" id="KW-1133">Transmembrane helix</keyword>
<organism evidence="2 3">
    <name type="scientific">Echria macrotheca</name>
    <dbReference type="NCBI Taxonomy" id="438768"/>
    <lineage>
        <taxon>Eukaryota</taxon>
        <taxon>Fungi</taxon>
        <taxon>Dikarya</taxon>
        <taxon>Ascomycota</taxon>
        <taxon>Pezizomycotina</taxon>
        <taxon>Sordariomycetes</taxon>
        <taxon>Sordariomycetidae</taxon>
        <taxon>Sordariales</taxon>
        <taxon>Schizotheciaceae</taxon>
        <taxon>Echria</taxon>
    </lineage>
</organism>
<keyword evidence="1" id="KW-0472">Membrane</keyword>
<feature type="transmembrane region" description="Helical" evidence="1">
    <location>
        <begin position="96"/>
        <end position="114"/>
    </location>
</feature>
<evidence type="ECO:0000256" key="1">
    <source>
        <dbReference type="SAM" id="Phobius"/>
    </source>
</evidence>
<keyword evidence="3" id="KW-1185">Reference proteome</keyword>
<protein>
    <recommendedName>
        <fullName evidence="4">Transmembrane protein</fullName>
    </recommendedName>
</protein>
<gene>
    <name evidence="2" type="ORF">QBC47DRAFT_377440</name>
</gene>
<sequence length="139" mass="14746">MVGEGIWSPEMFGGGRVMVERVDGGVGGVGEESFEASVVDGRVVRAMAAAWRRSLVRWVGRILAVCRFGLLVLGYGACGVVYARESYRFYLGRFDVGPSLCGCVFPGCVALVLLRSVSPCRLSSRLDALISSSSSSSGI</sequence>
<dbReference type="EMBL" id="MU839831">
    <property type="protein sequence ID" value="KAK1756687.1"/>
    <property type="molecule type" value="Genomic_DNA"/>
</dbReference>
<reference evidence="2" key="1">
    <citation type="submission" date="2023-06" db="EMBL/GenBank/DDBJ databases">
        <title>Genome-scale phylogeny and comparative genomics of the fungal order Sordariales.</title>
        <authorList>
            <consortium name="Lawrence Berkeley National Laboratory"/>
            <person name="Hensen N."/>
            <person name="Bonometti L."/>
            <person name="Westerberg I."/>
            <person name="Brannstrom I.O."/>
            <person name="Guillou S."/>
            <person name="Cros-Aarteil S."/>
            <person name="Calhoun S."/>
            <person name="Haridas S."/>
            <person name="Kuo A."/>
            <person name="Mondo S."/>
            <person name="Pangilinan J."/>
            <person name="Riley R."/>
            <person name="Labutti K."/>
            <person name="Andreopoulos B."/>
            <person name="Lipzen A."/>
            <person name="Chen C."/>
            <person name="Yanf M."/>
            <person name="Daum C."/>
            <person name="Ng V."/>
            <person name="Clum A."/>
            <person name="Steindorff A."/>
            <person name="Ohm R."/>
            <person name="Martin F."/>
            <person name="Silar P."/>
            <person name="Natvig D."/>
            <person name="Lalanne C."/>
            <person name="Gautier V."/>
            <person name="Ament-Velasquez S.L."/>
            <person name="Kruys A."/>
            <person name="Hutchinson M.I."/>
            <person name="Powell A.J."/>
            <person name="Barry K."/>
            <person name="Miller A.N."/>
            <person name="Grigoriev I.V."/>
            <person name="Debuchy R."/>
            <person name="Gladieux P."/>
            <person name="Thoren M.H."/>
            <person name="Johannesson H."/>
        </authorList>
    </citation>
    <scope>NUCLEOTIDE SEQUENCE</scope>
    <source>
        <strain evidence="2">PSN4</strain>
    </source>
</reference>
<accession>A0AAJ0F7D2</accession>
<keyword evidence="1" id="KW-0812">Transmembrane</keyword>
<name>A0AAJ0F7D2_9PEZI</name>
<dbReference type="AlphaFoldDB" id="A0AAJ0F7D2"/>
<dbReference type="Proteomes" id="UP001239445">
    <property type="component" value="Unassembled WGS sequence"/>
</dbReference>
<proteinExistence type="predicted"/>
<evidence type="ECO:0000313" key="3">
    <source>
        <dbReference type="Proteomes" id="UP001239445"/>
    </source>
</evidence>